<dbReference type="AlphaFoldDB" id="A0A914LRQ6"/>
<proteinExistence type="predicted"/>
<sequence length="461" mass="53056">MSQRNSPNTNTNEYDVLAIDKQFWVGKTKLTLNDIERAHADLINLQDGLNRSIRHINRKAKANFNAINRLADDVNTNSATVELQIQTILERIERLEPDNIDENNISQHNRSVRLNDTLIRIDPFVDDNPVVVNEIFTLTGITGLEVFSQESVSAFDKWARRFKDYLIVMCRNMNEEEKLDRLRLALDDTPRDLFDKLSAAETLNVETALKALKDKLDSPQRKELAKRGLVMCNQRDDEPLEYIYYFVIFIYSCDAFNVRVRRTESTMGTCCVHIGSYHIFSGNVQQPLFNRKESWPRSHKSMAMRCIRAKTIRVCSSRGTKSCKKECFEFIPIKIDIGGEEKIAFVNPENMIISPSSRKAPCNAFRKQIINIDNEIFKIDQITGTISEINVNYYKNMAFDPPVIHGISPISFHQLVLNNITDFLTHSYLSNVLKFSSVAFQIHKEDLIMSMTPADEWKQTG</sequence>
<organism evidence="1 2">
    <name type="scientific">Meloidogyne incognita</name>
    <name type="common">Southern root-knot nematode worm</name>
    <name type="synonym">Oxyuris incognita</name>
    <dbReference type="NCBI Taxonomy" id="6306"/>
    <lineage>
        <taxon>Eukaryota</taxon>
        <taxon>Metazoa</taxon>
        <taxon>Ecdysozoa</taxon>
        <taxon>Nematoda</taxon>
        <taxon>Chromadorea</taxon>
        <taxon>Rhabditida</taxon>
        <taxon>Tylenchina</taxon>
        <taxon>Tylenchomorpha</taxon>
        <taxon>Tylenchoidea</taxon>
        <taxon>Meloidogynidae</taxon>
        <taxon>Meloidogyninae</taxon>
        <taxon>Meloidogyne</taxon>
        <taxon>Meloidogyne incognita group</taxon>
    </lineage>
</organism>
<dbReference type="Proteomes" id="UP000887563">
    <property type="component" value="Unplaced"/>
</dbReference>
<evidence type="ECO:0000313" key="2">
    <source>
        <dbReference type="WBParaSite" id="Minc3s00629g15330"/>
    </source>
</evidence>
<dbReference type="WBParaSite" id="Minc3s00629g15330">
    <property type="protein sequence ID" value="Minc3s00629g15330"/>
    <property type="gene ID" value="Minc3s00629g15330"/>
</dbReference>
<reference evidence="2" key="1">
    <citation type="submission" date="2022-11" db="UniProtKB">
        <authorList>
            <consortium name="WormBaseParasite"/>
        </authorList>
    </citation>
    <scope>IDENTIFICATION</scope>
</reference>
<protein>
    <submittedName>
        <fullName evidence="2">Uncharacterized protein</fullName>
    </submittedName>
</protein>
<accession>A0A914LRQ6</accession>
<evidence type="ECO:0000313" key="1">
    <source>
        <dbReference type="Proteomes" id="UP000887563"/>
    </source>
</evidence>
<keyword evidence="1" id="KW-1185">Reference proteome</keyword>
<name>A0A914LRQ6_MELIC</name>